<dbReference type="VEuPathDB" id="FungiDB:RhiirA1_458660"/>
<reference evidence="2 3" key="2">
    <citation type="submission" date="2017-09" db="EMBL/GenBank/DDBJ databases">
        <title>Extensive intraspecific genome diversity in a model arbuscular mycorrhizal fungus.</title>
        <authorList>
            <person name="Chen E.C."/>
            <person name="Morin E."/>
            <person name="Beaudet D."/>
            <person name="Noel J."/>
            <person name="Ndikumana S."/>
            <person name="Charron P."/>
            <person name="St-Onge C."/>
            <person name="Giorgi J."/>
            <person name="Grigoriev I.V."/>
            <person name="Roux C."/>
            <person name="Martin F.M."/>
            <person name="Corradi N."/>
        </authorList>
    </citation>
    <scope>NUCLEOTIDE SEQUENCE [LARGE SCALE GENOMIC DNA]</scope>
    <source>
        <strain evidence="2 3">A5</strain>
    </source>
</reference>
<protein>
    <submittedName>
        <fullName evidence="2">Uncharacterized protein</fullName>
    </submittedName>
</protein>
<feature type="compositionally biased region" description="Polar residues" evidence="1">
    <location>
        <begin position="78"/>
        <end position="88"/>
    </location>
</feature>
<dbReference type="Proteomes" id="UP000232722">
    <property type="component" value="Unassembled WGS sequence"/>
</dbReference>
<dbReference type="AlphaFoldDB" id="A0A2N0NNI8"/>
<dbReference type="VEuPathDB" id="FungiDB:FUN_003188"/>
<organism evidence="2 3">
    <name type="scientific">Rhizophagus irregularis</name>
    <dbReference type="NCBI Taxonomy" id="588596"/>
    <lineage>
        <taxon>Eukaryota</taxon>
        <taxon>Fungi</taxon>
        <taxon>Fungi incertae sedis</taxon>
        <taxon>Mucoromycota</taxon>
        <taxon>Glomeromycotina</taxon>
        <taxon>Glomeromycetes</taxon>
        <taxon>Glomerales</taxon>
        <taxon>Glomeraceae</taxon>
        <taxon>Rhizophagus</taxon>
    </lineage>
</organism>
<evidence type="ECO:0000313" key="3">
    <source>
        <dbReference type="Proteomes" id="UP000232722"/>
    </source>
</evidence>
<gene>
    <name evidence="2" type="ORF">RhiirA5_385534</name>
</gene>
<name>A0A2N0NNI8_9GLOM</name>
<sequence>MENQNNRLNTDNNTTTMEDIIPTSSQETPSTFQKEGLSYDTNKNDQQIQTPINNQIDKSTFMDEDHSETNPNKGKPSDIQTNTQNDLPNTFNITVVNDLFKQTPQESNKAYKGFIPRDSFLPDLTNNDIINLLKSAFINDNNTFKFEVNVVSTYRYFTILFKTRDSLNQYIEKSPPDLKNIKIYELTNTAINTLIEQKFKNLDNAVIQIMDIPFNYDMKMLLKHLANKTKSAIIDHKEIKKPPRRISGRNRQGKSIFINPAYKQLIVRFQKQSAYDYFMQEDYWSLEIENFSVRILPVTKKTQYIKKEPHTITK</sequence>
<evidence type="ECO:0000256" key="1">
    <source>
        <dbReference type="SAM" id="MobiDB-lite"/>
    </source>
</evidence>
<dbReference type="EMBL" id="LLXJ01004115">
    <property type="protein sequence ID" value="PKB96152.1"/>
    <property type="molecule type" value="Genomic_DNA"/>
</dbReference>
<feature type="region of interest" description="Disordered" evidence="1">
    <location>
        <begin position="62"/>
        <end position="88"/>
    </location>
</feature>
<proteinExistence type="predicted"/>
<comment type="caution">
    <text evidence="2">The sequence shown here is derived from an EMBL/GenBank/DDBJ whole genome shotgun (WGS) entry which is preliminary data.</text>
</comment>
<accession>A0A2N0NNI8</accession>
<evidence type="ECO:0000313" key="2">
    <source>
        <dbReference type="EMBL" id="PKB96152.1"/>
    </source>
</evidence>
<feature type="compositionally biased region" description="Polar residues" evidence="1">
    <location>
        <begin position="22"/>
        <end position="48"/>
    </location>
</feature>
<reference evidence="2 3" key="1">
    <citation type="submission" date="2016-04" db="EMBL/GenBank/DDBJ databases">
        <title>Genome analyses suggest a sexual origin of heterokaryosis in a supposedly ancient asexual fungus.</title>
        <authorList>
            <person name="Ropars J."/>
            <person name="Sedzielewska K."/>
            <person name="Noel J."/>
            <person name="Charron P."/>
            <person name="Farinelli L."/>
            <person name="Marton T."/>
            <person name="Kruger M."/>
            <person name="Pelin A."/>
            <person name="Brachmann A."/>
            <person name="Corradi N."/>
        </authorList>
    </citation>
    <scope>NUCLEOTIDE SEQUENCE [LARGE SCALE GENOMIC DNA]</scope>
    <source>
        <strain evidence="2 3">A5</strain>
    </source>
</reference>
<feature type="region of interest" description="Disordered" evidence="1">
    <location>
        <begin position="1"/>
        <end position="48"/>
    </location>
</feature>
<feature type="compositionally biased region" description="Low complexity" evidence="1">
    <location>
        <begin position="1"/>
        <end position="16"/>
    </location>
</feature>